<evidence type="ECO:0000256" key="1">
    <source>
        <dbReference type="ARBA" id="ARBA00022475"/>
    </source>
</evidence>
<gene>
    <name evidence="7 8" type="primary">mltG</name>
    <name evidence="8" type="ORF">ACFPO9_01220</name>
</gene>
<protein>
    <recommendedName>
        <fullName evidence="7">Endolytic murein transglycosylase</fullName>
        <ecNumber evidence="7">4.2.2.29</ecNumber>
    </recommendedName>
    <alternativeName>
        <fullName evidence="7">Peptidoglycan lytic transglycosylase</fullName>
    </alternativeName>
    <alternativeName>
        <fullName evidence="7">Peptidoglycan polymerization terminase</fullName>
    </alternativeName>
</protein>
<keyword evidence="1 7" id="KW-1003">Cell membrane</keyword>
<evidence type="ECO:0000256" key="4">
    <source>
        <dbReference type="ARBA" id="ARBA00023136"/>
    </source>
</evidence>
<evidence type="ECO:0000313" key="9">
    <source>
        <dbReference type="Proteomes" id="UP001596086"/>
    </source>
</evidence>
<evidence type="ECO:0000256" key="5">
    <source>
        <dbReference type="ARBA" id="ARBA00023239"/>
    </source>
</evidence>
<dbReference type="EMBL" id="JBHSMZ010000001">
    <property type="protein sequence ID" value="MFC5547132.1"/>
    <property type="molecule type" value="Genomic_DNA"/>
</dbReference>
<name>A0ABW0RVV4_9BURK</name>
<dbReference type="CDD" id="cd08010">
    <property type="entry name" value="MltG_like"/>
    <property type="match status" value="1"/>
</dbReference>
<feature type="site" description="Important for catalytic activity" evidence="7">
    <location>
        <position position="219"/>
    </location>
</feature>
<evidence type="ECO:0000256" key="2">
    <source>
        <dbReference type="ARBA" id="ARBA00022692"/>
    </source>
</evidence>
<keyword evidence="9" id="KW-1185">Reference proteome</keyword>
<dbReference type="PANTHER" id="PTHR30518">
    <property type="entry name" value="ENDOLYTIC MUREIN TRANSGLYCOSYLASE"/>
    <property type="match status" value="1"/>
</dbReference>
<keyword evidence="4 7" id="KW-0472">Membrane</keyword>
<evidence type="ECO:0000313" key="8">
    <source>
        <dbReference type="EMBL" id="MFC5547132.1"/>
    </source>
</evidence>
<dbReference type="EC" id="4.2.2.29" evidence="7"/>
<dbReference type="RefSeq" id="WP_379765846.1">
    <property type="nucleotide sequence ID" value="NZ_JBHSMZ010000001.1"/>
</dbReference>
<dbReference type="NCBIfam" id="TIGR00247">
    <property type="entry name" value="endolytic transglycosylase MltG"/>
    <property type="match status" value="1"/>
</dbReference>
<dbReference type="InterPro" id="IPR003770">
    <property type="entry name" value="MLTG-like"/>
</dbReference>
<keyword evidence="3 7" id="KW-1133">Transmembrane helix</keyword>
<keyword evidence="7" id="KW-0997">Cell inner membrane</keyword>
<comment type="similarity">
    <text evidence="7">Belongs to the transglycosylase MltG family.</text>
</comment>
<reference evidence="9" key="1">
    <citation type="journal article" date="2019" name="Int. J. Syst. Evol. Microbiol.">
        <title>The Global Catalogue of Microorganisms (GCM) 10K type strain sequencing project: providing services to taxonomists for standard genome sequencing and annotation.</title>
        <authorList>
            <consortium name="The Broad Institute Genomics Platform"/>
            <consortium name="The Broad Institute Genome Sequencing Center for Infectious Disease"/>
            <person name="Wu L."/>
            <person name="Ma J."/>
        </authorList>
    </citation>
    <scope>NUCLEOTIDE SEQUENCE [LARGE SCALE GENOMIC DNA]</scope>
    <source>
        <strain evidence="9">CGMCC 4.5798</strain>
    </source>
</reference>
<keyword evidence="6 7" id="KW-0961">Cell wall biogenesis/degradation</keyword>
<sequence>MALIRKLIITGVIVSVAAVGGFQWWSGQPIIPADSPVIPFAIAQGSGVGGATQQMASAGVPVNGFLFGVLARVTGKASQLKAGSYELKPGTTPRRLITQLVRGEFAQESLTIIEGWTFRQMRQAVDAAPNLKHETAKLADKELLEKIVPEASGKYATPEGLFFPDTYLFAKNSSDLQIYKQAHEMMMKRLKAAWEKREPNLPYTDPYQALIMASLVEKETGQKSERAMIAGVFVNRLKTGMLLQTDPTVIYGMGEKYDGKIRKKDLETDTPYNTYTRAGLPPTPIALPGVQSLAAALMPAKTDALYFVSRGDGTSHFSVNLNEHNKAVNQYQRQGSK</sequence>
<dbReference type="Gene3D" id="3.30.160.60">
    <property type="entry name" value="Classic Zinc Finger"/>
    <property type="match status" value="1"/>
</dbReference>
<proteinExistence type="inferred from homology"/>
<dbReference type="Proteomes" id="UP001596086">
    <property type="component" value="Unassembled WGS sequence"/>
</dbReference>
<keyword evidence="2 7" id="KW-0812">Transmembrane</keyword>
<evidence type="ECO:0000256" key="7">
    <source>
        <dbReference type="HAMAP-Rule" id="MF_02065"/>
    </source>
</evidence>
<comment type="catalytic activity">
    <reaction evidence="7">
        <text>a peptidoglycan chain = a peptidoglycan chain with N-acetyl-1,6-anhydromuramyl-[peptide] at the reducing end + a peptidoglycan chain with N-acetylglucosamine at the non-reducing end.</text>
        <dbReference type="EC" id="4.2.2.29"/>
    </reaction>
</comment>
<dbReference type="Gene3D" id="3.30.1490.480">
    <property type="entry name" value="Endolytic murein transglycosylase"/>
    <property type="match status" value="1"/>
</dbReference>
<organism evidence="8 9">
    <name type="scientific">Massilia aerilata</name>
    <dbReference type="NCBI Taxonomy" id="453817"/>
    <lineage>
        <taxon>Bacteria</taxon>
        <taxon>Pseudomonadati</taxon>
        <taxon>Pseudomonadota</taxon>
        <taxon>Betaproteobacteria</taxon>
        <taxon>Burkholderiales</taxon>
        <taxon>Oxalobacteraceae</taxon>
        <taxon>Telluria group</taxon>
        <taxon>Massilia</taxon>
    </lineage>
</organism>
<accession>A0ABW0RVV4</accession>
<comment type="function">
    <text evidence="7">Functions as a peptidoglycan terminase that cleaves nascent peptidoglycan strands endolytically to terminate their elongation.</text>
</comment>
<keyword evidence="5 7" id="KW-0456">Lyase</keyword>
<comment type="caution">
    <text evidence="8">The sequence shown here is derived from an EMBL/GenBank/DDBJ whole genome shotgun (WGS) entry which is preliminary data.</text>
</comment>
<evidence type="ECO:0000256" key="6">
    <source>
        <dbReference type="ARBA" id="ARBA00023316"/>
    </source>
</evidence>
<comment type="subcellular location">
    <subcellularLocation>
        <location evidence="7">Cell inner membrane</location>
        <topology evidence="7">Single-pass membrane protein</topology>
    </subcellularLocation>
</comment>
<feature type="transmembrane region" description="Helical" evidence="7">
    <location>
        <begin position="7"/>
        <end position="25"/>
    </location>
</feature>
<dbReference type="PANTHER" id="PTHR30518:SF2">
    <property type="entry name" value="ENDOLYTIC MUREIN TRANSGLYCOSYLASE"/>
    <property type="match status" value="1"/>
</dbReference>
<dbReference type="Pfam" id="PF02618">
    <property type="entry name" value="YceG"/>
    <property type="match status" value="1"/>
</dbReference>
<evidence type="ECO:0000256" key="3">
    <source>
        <dbReference type="ARBA" id="ARBA00022989"/>
    </source>
</evidence>
<dbReference type="HAMAP" id="MF_02065">
    <property type="entry name" value="MltG"/>
    <property type="match status" value="1"/>
</dbReference>